<proteinExistence type="predicted"/>
<dbReference type="InterPro" id="IPR006127">
    <property type="entry name" value="ZnuA-like"/>
</dbReference>
<dbReference type="NCBIfam" id="TIGR03772">
    <property type="entry name" value="anch_rpt_subst"/>
    <property type="match status" value="1"/>
</dbReference>
<protein>
    <submittedName>
        <fullName evidence="2">ABC transporter substrate-binding protein</fullName>
    </submittedName>
</protein>
<evidence type="ECO:0000313" key="3">
    <source>
        <dbReference type="Proteomes" id="UP000067689"/>
    </source>
</evidence>
<dbReference type="NCBIfam" id="TIGR03769">
    <property type="entry name" value="P_ac_wall_RPT"/>
    <property type="match status" value="1"/>
</dbReference>
<evidence type="ECO:0000313" key="2">
    <source>
        <dbReference type="EMBL" id="ALX04171.1"/>
    </source>
</evidence>
<name>A0A0U4C7L6_9ACTN</name>
<organism evidence="2 3">
    <name type="scientific">Aeromicrobium erythreum</name>
    <dbReference type="NCBI Taxonomy" id="2041"/>
    <lineage>
        <taxon>Bacteria</taxon>
        <taxon>Bacillati</taxon>
        <taxon>Actinomycetota</taxon>
        <taxon>Actinomycetes</taxon>
        <taxon>Propionibacteriales</taxon>
        <taxon>Nocardioidaceae</taxon>
        <taxon>Aeromicrobium</taxon>
    </lineage>
</organism>
<dbReference type="NCBIfam" id="NF038134">
    <property type="entry name" value="choice_anch_M"/>
    <property type="match status" value="1"/>
</dbReference>
<dbReference type="KEGG" id="aer:AERYTH_05380"/>
<dbReference type="GO" id="GO:0007155">
    <property type="term" value="P:cell adhesion"/>
    <property type="evidence" value="ECO:0007669"/>
    <property type="project" value="InterPro"/>
</dbReference>
<dbReference type="AlphaFoldDB" id="A0A0U4C7L6"/>
<gene>
    <name evidence="2" type="ORF">AERYTH_05380</name>
</gene>
<dbReference type="PRINTS" id="PR00691">
    <property type="entry name" value="ADHESINB"/>
</dbReference>
<dbReference type="InterPro" id="IPR022434">
    <property type="entry name" value="ABC_LPXTG_lipo_actinobac"/>
</dbReference>
<evidence type="ECO:0000256" key="1">
    <source>
        <dbReference type="SAM" id="MobiDB-lite"/>
    </source>
</evidence>
<dbReference type="SUPFAM" id="SSF53807">
    <property type="entry name" value="Helical backbone' metal receptor"/>
    <property type="match status" value="1"/>
</dbReference>
<keyword evidence="3" id="KW-1185">Reference proteome</keyword>
<dbReference type="GO" id="GO:0030313">
    <property type="term" value="C:cell envelope"/>
    <property type="evidence" value="ECO:0007669"/>
    <property type="project" value="UniProtKB-SubCell"/>
</dbReference>
<dbReference type="STRING" id="2041.AERYTH_05380"/>
<sequence>MAGSLAVTSCAPPPRLSDQDGRVQVVTTTGLLRDLVQQVGGDRVNVVSIVPDGADPHSFEPTLRSARDAAYADAAFSNYALLEEHAVVKVLDANIDAGAPNVALAERATKYAAEVIPLVENLRLDTPWLGLRSIGDGAAFGADRASQVRLSATAATGPGDAWAYLTGTFGDTTVTFGSADGFDDDDTAVLPLDAHTHMSWAFTEPGVYRLRFEAALQVDDDGPGVPRGAGTLTFAVGVDPARAGVDDAVVVDGGHADLAADVDTGRLVVRYDPDGGGDHSQRTLPLEDVVVEVPTKALSEVPAERSLRFLGRPGTGVYQLPQAVLGKHVHGEIDPHLWHDVRNVMAYVQLVRDTLVDVDPAGASVYRARTRDYLRELDRLDATMRRAVGSIPASRRHLVTSHDAFGYLAKAYGLKVSGFVTPHPGIEPSLADRRRLARTIADLDVPAVFLEPNLRARSSTLVDVAREQHVKVCPLYGDAFDATVRSYAQLVRHNARSLVQCLAPQENP</sequence>
<reference evidence="2 3" key="1">
    <citation type="journal article" date="1991" name="Int. J. Syst. Bacteriol.">
        <title>Description of the erythromycin-producing bacterium Arthrobacter sp. strain NRRL B-3381 as Aeromicrobium erythreum gen. nov., sp. nov.</title>
        <authorList>
            <person name="Miller E.S."/>
            <person name="Woese C.R."/>
            <person name="Brenner S."/>
        </authorList>
    </citation>
    <scope>NUCLEOTIDE SEQUENCE [LARGE SCALE GENOMIC DNA]</scope>
    <source>
        <strain evidence="2 3">AR18</strain>
    </source>
</reference>
<dbReference type="GO" id="GO:0046872">
    <property type="term" value="F:metal ion binding"/>
    <property type="evidence" value="ECO:0007669"/>
    <property type="project" value="UniProtKB-KW"/>
</dbReference>
<dbReference type="InterPro" id="IPR050492">
    <property type="entry name" value="Bact_metal-bind_prot9"/>
</dbReference>
<dbReference type="Proteomes" id="UP000067689">
    <property type="component" value="Chromosome"/>
</dbReference>
<dbReference type="EMBL" id="CP011502">
    <property type="protein sequence ID" value="ALX04171.1"/>
    <property type="molecule type" value="Genomic_DNA"/>
</dbReference>
<dbReference type="PATRIC" id="fig|2041.4.peg.1118"/>
<accession>A0A0U4C7L6</accession>
<feature type="region of interest" description="Disordered" evidence="1">
    <location>
        <begin position="1"/>
        <end position="21"/>
    </location>
</feature>
<dbReference type="InterPro" id="IPR022435">
    <property type="entry name" value="Surface-anchored_actinobac"/>
</dbReference>
<dbReference type="InterPro" id="IPR006129">
    <property type="entry name" value="AdhesinB"/>
</dbReference>
<dbReference type="GO" id="GO:0030001">
    <property type="term" value="P:metal ion transport"/>
    <property type="evidence" value="ECO:0007669"/>
    <property type="project" value="InterPro"/>
</dbReference>
<dbReference type="Gene3D" id="3.40.50.1980">
    <property type="entry name" value="Nitrogenase molybdenum iron protein domain"/>
    <property type="match status" value="2"/>
</dbReference>
<dbReference type="PANTHER" id="PTHR42953">
    <property type="entry name" value="HIGH-AFFINITY ZINC UPTAKE SYSTEM PROTEIN ZNUA-RELATED"/>
    <property type="match status" value="1"/>
</dbReference>
<dbReference type="Pfam" id="PF01297">
    <property type="entry name" value="ZnuA"/>
    <property type="match status" value="2"/>
</dbReference>